<evidence type="ECO:0000313" key="8">
    <source>
        <dbReference type="EMBL" id="QEU09455.1"/>
    </source>
</evidence>
<dbReference type="PANTHER" id="PTHR42718:SF9">
    <property type="entry name" value="MAJOR FACILITATOR SUPERFAMILY MULTIDRUG TRANSPORTER MFSC"/>
    <property type="match status" value="1"/>
</dbReference>
<dbReference type="AlphaFoldDB" id="A0A5P2QU57"/>
<feature type="transmembrane region" description="Helical" evidence="6">
    <location>
        <begin position="169"/>
        <end position="189"/>
    </location>
</feature>
<dbReference type="PROSITE" id="PS50850">
    <property type="entry name" value="MFS"/>
    <property type="match status" value="1"/>
</dbReference>
<dbReference type="EMBL" id="CP044081">
    <property type="protein sequence ID" value="QEU09455.1"/>
    <property type="molecule type" value="Genomic_DNA"/>
</dbReference>
<feature type="transmembrane region" description="Helical" evidence="6">
    <location>
        <begin position="253"/>
        <end position="271"/>
    </location>
</feature>
<evidence type="ECO:0000256" key="6">
    <source>
        <dbReference type="SAM" id="Phobius"/>
    </source>
</evidence>
<feature type="transmembrane region" description="Helical" evidence="6">
    <location>
        <begin position="16"/>
        <end position="37"/>
    </location>
</feature>
<dbReference type="Pfam" id="PF07690">
    <property type="entry name" value="MFS_1"/>
    <property type="match status" value="1"/>
</dbReference>
<dbReference type="PROSITE" id="PS00216">
    <property type="entry name" value="SUGAR_TRANSPORT_1"/>
    <property type="match status" value="1"/>
</dbReference>
<dbReference type="Gene3D" id="1.20.1720.10">
    <property type="entry name" value="Multidrug resistance protein D"/>
    <property type="match status" value="1"/>
</dbReference>
<dbReference type="Proteomes" id="UP000324507">
    <property type="component" value="Chromosome"/>
</dbReference>
<feature type="transmembrane region" description="Helical" evidence="6">
    <location>
        <begin position="283"/>
        <end position="304"/>
    </location>
</feature>
<evidence type="ECO:0000313" key="9">
    <source>
        <dbReference type="Proteomes" id="UP000324507"/>
    </source>
</evidence>
<feature type="transmembrane region" description="Helical" evidence="6">
    <location>
        <begin position="106"/>
        <end position="127"/>
    </location>
</feature>
<evidence type="ECO:0000256" key="3">
    <source>
        <dbReference type="ARBA" id="ARBA00022692"/>
    </source>
</evidence>
<evidence type="ECO:0000256" key="2">
    <source>
        <dbReference type="ARBA" id="ARBA00022448"/>
    </source>
</evidence>
<accession>A0A5P2QU57</accession>
<gene>
    <name evidence="8" type="ORF">FOB51_16410</name>
</gene>
<feature type="transmembrane region" description="Helical" evidence="6">
    <location>
        <begin position="49"/>
        <end position="69"/>
    </location>
</feature>
<feature type="domain" description="Major facilitator superfamily (MFS) profile" evidence="7">
    <location>
        <begin position="12"/>
        <end position="400"/>
    </location>
</feature>
<keyword evidence="5 6" id="KW-0472">Membrane</keyword>
<evidence type="ECO:0000256" key="1">
    <source>
        <dbReference type="ARBA" id="ARBA00004141"/>
    </source>
</evidence>
<keyword evidence="3 6" id="KW-0812">Transmembrane</keyword>
<feature type="transmembrane region" description="Helical" evidence="6">
    <location>
        <begin position="81"/>
        <end position="100"/>
    </location>
</feature>
<dbReference type="GO" id="GO:0022857">
    <property type="term" value="F:transmembrane transporter activity"/>
    <property type="evidence" value="ECO:0007669"/>
    <property type="project" value="InterPro"/>
</dbReference>
<feature type="transmembrane region" description="Helical" evidence="6">
    <location>
        <begin position="316"/>
        <end position="338"/>
    </location>
</feature>
<dbReference type="InterPro" id="IPR020846">
    <property type="entry name" value="MFS_dom"/>
</dbReference>
<organism evidence="8 9">
    <name type="scientific">Paracoccus yeei</name>
    <dbReference type="NCBI Taxonomy" id="147645"/>
    <lineage>
        <taxon>Bacteria</taxon>
        <taxon>Pseudomonadati</taxon>
        <taxon>Pseudomonadota</taxon>
        <taxon>Alphaproteobacteria</taxon>
        <taxon>Rhodobacterales</taxon>
        <taxon>Paracoccaceae</taxon>
        <taxon>Paracoccus</taxon>
    </lineage>
</organism>
<dbReference type="GO" id="GO:0016020">
    <property type="term" value="C:membrane"/>
    <property type="evidence" value="ECO:0007669"/>
    <property type="project" value="UniProtKB-SubCell"/>
</dbReference>
<dbReference type="SUPFAM" id="SSF103473">
    <property type="entry name" value="MFS general substrate transporter"/>
    <property type="match status" value="1"/>
</dbReference>
<proteinExistence type="predicted"/>
<name>A0A5P2QU57_9RHOB</name>
<comment type="subcellular location">
    <subcellularLocation>
        <location evidence="1">Membrane</location>
        <topology evidence="1">Multi-pass membrane protein</topology>
    </subcellularLocation>
</comment>
<feature type="transmembrane region" description="Helical" evidence="6">
    <location>
        <begin position="217"/>
        <end position="241"/>
    </location>
</feature>
<dbReference type="InterPro" id="IPR011701">
    <property type="entry name" value="MFS"/>
</dbReference>
<evidence type="ECO:0000256" key="5">
    <source>
        <dbReference type="ARBA" id="ARBA00023136"/>
    </source>
</evidence>
<feature type="transmembrane region" description="Helical" evidence="6">
    <location>
        <begin position="139"/>
        <end position="163"/>
    </location>
</feature>
<feature type="transmembrane region" description="Helical" evidence="6">
    <location>
        <begin position="374"/>
        <end position="392"/>
    </location>
</feature>
<reference evidence="8 9" key="1">
    <citation type="submission" date="2019-09" db="EMBL/GenBank/DDBJ databases">
        <title>FDA dAtabase for Regulatory Grade micrObial Sequences (FDA-ARGOS): Supporting development and validation of Infectious Disease Dx tests.</title>
        <authorList>
            <person name="Sciortino C."/>
            <person name="Tallon L."/>
            <person name="Sadzewicz L."/>
            <person name="Vavikolanu K."/>
            <person name="Mehta A."/>
            <person name="Aluvathingal J."/>
            <person name="Nadendla S."/>
            <person name="Nandy P."/>
            <person name="Geyer C."/>
            <person name="Yan Y."/>
            <person name="Sichtig H."/>
        </authorList>
    </citation>
    <scope>NUCLEOTIDE SEQUENCE [LARGE SCALE GENOMIC DNA]</scope>
    <source>
        <strain evidence="8 9">FDAARGOS_643</strain>
    </source>
</reference>
<evidence type="ECO:0000259" key="7">
    <source>
        <dbReference type="PROSITE" id="PS50850"/>
    </source>
</evidence>
<keyword evidence="4 6" id="KW-1133">Transmembrane helix</keyword>
<keyword evidence="2" id="KW-0813">Transport</keyword>
<protein>
    <submittedName>
        <fullName evidence="8">Multidrug effflux MFS transporter</fullName>
    </submittedName>
</protein>
<evidence type="ECO:0000256" key="4">
    <source>
        <dbReference type="ARBA" id="ARBA00022989"/>
    </source>
</evidence>
<feature type="transmembrane region" description="Helical" evidence="6">
    <location>
        <begin position="350"/>
        <end position="368"/>
    </location>
</feature>
<dbReference type="RefSeq" id="WP_150351206.1">
    <property type="nucleotide sequence ID" value="NZ_CP044081.1"/>
</dbReference>
<dbReference type="PANTHER" id="PTHR42718">
    <property type="entry name" value="MAJOR FACILITATOR SUPERFAMILY MULTIDRUG TRANSPORTER MFSC"/>
    <property type="match status" value="1"/>
</dbReference>
<dbReference type="InterPro" id="IPR036259">
    <property type="entry name" value="MFS_trans_sf"/>
</dbReference>
<sequence length="411" mass="43055">MTPPPVRAVMSERRTAWLAALLVGLGPMCLPLFAPALPDLTAHFQTGDGTGKAALTVYMAGFLSMQLVGGPLSDRIGRRPVATIFAVVFVLASLATLSAPDVHWFLTARLFQGIGASAGVAVGRAIILDQFPADRAVPVMTLVSLLLAVAPALAPVIGAAAAGLGGWRATLDTMLLLGLIQILAIRLWMDETRPEGPARLLRQVGVDYARMLRDPRFLWPTLGAAGASMAFQTQAVVLPFLLVDRLGLPEIGFGLVMLVVSLSYILGNVIARRILRHHPATRPIALGVAVFLTASVTGCLLSLLMPATVWSVVLPVALSGVGGAMFFPGLISFALLPFQPIAGAAAAMNMFVQLVTVLLAAFAVSAISDPAMGLAASFTLAATVTLAGWLAWHRLPGGPGEQNDSSHPFER</sequence>
<dbReference type="InterPro" id="IPR005829">
    <property type="entry name" value="Sugar_transporter_CS"/>
</dbReference>